<organism evidence="3 4">
    <name type="scientific">Pseudodesulfovibrio indicus</name>
    <dbReference type="NCBI Taxonomy" id="1716143"/>
    <lineage>
        <taxon>Bacteria</taxon>
        <taxon>Pseudomonadati</taxon>
        <taxon>Thermodesulfobacteriota</taxon>
        <taxon>Desulfovibrionia</taxon>
        <taxon>Desulfovibrionales</taxon>
        <taxon>Desulfovibrionaceae</taxon>
    </lineage>
</organism>
<evidence type="ECO:0000313" key="4">
    <source>
        <dbReference type="Proteomes" id="UP000055611"/>
    </source>
</evidence>
<dbReference type="InterPro" id="IPR013762">
    <property type="entry name" value="Integrase-like_cat_sf"/>
</dbReference>
<evidence type="ECO:0000313" key="3">
    <source>
        <dbReference type="EMBL" id="AMK12801.1"/>
    </source>
</evidence>
<reference evidence="3 4" key="1">
    <citation type="journal article" date="2016" name="Front. Microbiol.">
        <title>Genome Sequence of the Piezophilic, Mesophilic Sulfate-Reducing Bacterium Desulfovibrio indicus J2T.</title>
        <authorList>
            <person name="Cao J."/>
            <person name="Maignien L."/>
            <person name="Shao Z."/>
            <person name="Alain K."/>
            <person name="Jebbar M."/>
        </authorList>
    </citation>
    <scope>NUCLEOTIDE SEQUENCE [LARGE SCALE GENOMIC DNA]</scope>
    <source>
        <strain evidence="3 4">J2</strain>
    </source>
</reference>
<sequence>MGVSDPCLDEIKEKGHQLALMSLFFSGGAEGTRTLGLRKRQRKTCRYHGIRHLAAMELFHAGHPVSLIQRILRHKNPNTTARYLHELGLDNALEQIDGTF</sequence>
<proteinExistence type="predicted"/>
<evidence type="ECO:0000259" key="2">
    <source>
        <dbReference type="Pfam" id="PF00589"/>
    </source>
</evidence>
<evidence type="ECO:0000256" key="1">
    <source>
        <dbReference type="ARBA" id="ARBA00023172"/>
    </source>
</evidence>
<dbReference type="Gene3D" id="1.10.443.10">
    <property type="entry name" value="Intergrase catalytic core"/>
    <property type="match status" value="1"/>
</dbReference>
<keyword evidence="4" id="KW-1185">Reference proteome</keyword>
<dbReference type="SUPFAM" id="SSF56349">
    <property type="entry name" value="DNA breaking-rejoining enzymes"/>
    <property type="match status" value="1"/>
</dbReference>
<gene>
    <name evidence="3" type="ORF">AWY79_17660</name>
</gene>
<dbReference type="Pfam" id="PF00589">
    <property type="entry name" value="Phage_integrase"/>
    <property type="match status" value="1"/>
</dbReference>
<dbReference type="Proteomes" id="UP000055611">
    <property type="component" value="Chromosome"/>
</dbReference>
<accession>A0ABM5YZF2</accession>
<feature type="domain" description="Tyr recombinase" evidence="2">
    <location>
        <begin position="41"/>
        <end position="86"/>
    </location>
</feature>
<dbReference type="EMBL" id="CP014206">
    <property type="protein sequence ID" value="AMK12801.1"/>
    <property type="molecule type" value="Genomic_DNA"/>
</dbReference>
<name>A0ABM5YZF2_9BACT</name>
<keyword evidence="1" id="KW-0233">DNA recombination</keyword>
<dbReference type="InterPro" id="IPR011010">
    <property type="entry name" value="DNA_brk_join_enz"/>
</dbReference>
<dbReference type="InterPro" id="IPR002104">
    <property type="entry name" value="Integrase_catalytic"/>
</dbReference>
<dbReference type="RefSeq" id="WP_066806746.1">
    <property type="nucleotide sequence ID" value="NZ_CP014206.1"/>
</dbReference>
<protein>
    <recommendedName>
        <fullName evidence="2">Tyr recombinase domain-containing protein</fullName>
    </recommendedName>
</protein>